<dbReference type="PANTHER" id="PTHR11817">
    <property type="entry name" value="PYRUVATE KINASE"/>
    <property type="match status" value="1"/>
</dbReference>
<evidence type="ECO:0000256" key="6">
    <source>
        <dbReference type="ARBA" id="ARBA00018587"/>
    </source>
</evidence>
<keyword evidence="7 16" id="KW-0808">Transferase</keyword>
<dbReference type="GO" id="GO:0004743">
    <property type="term" value="F:pyruvate kinase activity"/>
    <property type="evidence" value="ECO:0007669"/>
    <property type="project" value="UniProtKB-EC"/>
</dbReference>
<evidence type="ECO:0000256" key="2">
    <source>
        <dbReference type="ARBA" id="ARBA00004997"/>
    </source>
</evidence>
<evidence type="ECO:0000256" key="10">
    <source>
        <dbReference type="ARBA" id="ARBA00022777"/>
    </source>
</evidence>
<dbReference type="SUPFAM" id="SSF52935">
    <property type="entry name" value="PK C-terminal domain-like"/>
    <property type="match status" value="1"/>
</dbReference>
<protein>
    <recommendedName>
        <fullName evidence="6 15">Pyruvate kinase</fullName>
        <ecNumber evidence="5 15">2.7.1.40</ecNumber>
    </recommendedName>
</protein>
<keyword evidence="21" id="KW-1185">Reference proteome</keyword>
<name>A0ABU1YYP6_9MICC</name>
<reference evidence="20" key="1">
    <citation type="submission" date="2023-07" db="EMBL/GenBank/DDBJ databases">
        <title>Sequencing the genomes of 1000 actinobacteria strains.</title>
        <authorList>
            <person name="Klenk H.-P."/>
        </authorList>
    </citation>
    <scope>NUCLEOTIDE SEQUENCE</scope>
    <source>
        <strain evidence="20">DSM 13068</strain>
    </source>
</reference>
<dbReference type="PRINTS" id="PR01050">
    <property type="entry name" value="PYRUVTKNASE"/>
</dbReference>
<keyword evidence="11" id="KW-0067">ATP-binding</keyword>
<evidence type="ECO:0000256" key="1">
    <source>
        <dbReference type="ARBA" id="ARBA00001958"/>
    </source>
</evidence>
<evidence type="ECO:0000256" key="4">
    <source>
        <dbReference type="ARBA" id="ARBA00011881"/>
    </source>
</evidence>
<dbReference type="Pfam" id="PF02887">
    <property type="entry name" value="PK_C"/>
    <property type="match status" value="1"/>
</dbReference>
<dbReference type="NCBIfam" id="NF004978">
    <property type="entry name" value="PRK06354.1"/>
    <property type="match status" value="1"/>
</dbReference>
<evidence type="ECO:0000256" key="9">
    <source>
        <dbReference type="ARBA" id="ARBA00022741"/>
    </source>
</evidence>
<dbReference type="NCBIfam" id="TIGR01064">
    <property type="entry name" value="pyruv_kin"/>
    <property type="match status" value="1"/>
</dbReference>
<dbReference type="InterPro" id="IPR036918">
    <property type="entry name" value="Pyrv_Knase_C_sf"/>
</dbReference>
<comment type="caution">
    <text evidence="20">The sequence shown here is derived from an EMBL/GenBank/DDBJ whole genome shotgun (WGS) entry which is preliminary data.</text>
</comment>
<evidence type="ECO:0000256" key="14">
    <source>
        <dbReference type="ARBA" id="ARBA00023317"/>
    </source>
</evidence>
<dbReference type="GO" id="GO:0016301">
    <property type="term" value="F:kinase activity"/>
    <property type="evidence" value="ECO:0007669"/>
    <property type="project" value="UniProtKB-KW"/>
</dbReference>
<evidence type="ECO:0000256" key="5">
    <source>
        <dbReference type="ARBA" id="ARBA00012142"/>
    </source>
</evidence>
<keyword evidence="9" id="KW-0547">Nucleotide-binding</keyword>
<evidence type="ECO:0000259" key="18">
    <source>
        <dbReference type="Pfam" id="PF00224"/>
    </source>
</evidence>
<gene>
    <name evidence="20" type="ORF">J2S67_000616</name>
</gene>
<dbReference type="EMBL" id="JAVDXX010000001">
    <property type="protein sequence ID" value="MDR7293348.1"/>
    <property type="molecule type" value="Genomic_DNA"/>
</dbReference>
<keyword evidence="13 16" id="KW-0324">Glycolysis</keyword>
<evidence type="ECO:0000259" key="19">
    <source>
        <dbReference type="Pfam" id="PF02887"/>
    </source>
</evidence>
<evidence type="ECO:0000256" key="15">
    <source>
        <dbReference type="NCBIfam" id="TIGR01064"/>
    </source>
</evidence>
<evidence type="ECO:0000256" key="16">
    <source>
        <dbReference type="RuleBase" id="RU000504"/>
    </source>
</evidence>
<dbReference type="SUPFAM" id="SSF50800">
    <property type="entry name" value="PK beta-barrel domain-like"/>
    <property type="match status" value="1"/>
</dbReference>
<keyword evidence="8" id="KW-0479">Metal-binding</keyword>
<comment type="similarity">
    <text evidence="3 16">Belongs to the pyruvate kinase family.</text>
</comment>
<dbReference type="Gene3D" id="3.20.20.60">
    <property type="entry name" value="Phosphoenolpyruvate-binding domains"/>
    <property type="match status" value="1"/>
</dbReference>
<comment type="subunit">
    <text evidence="4">Homotetramer.</text>
</comment>
<dbReference type="InterPro" id="IPR015806">
    <property type="entry name" value="Pyrv_Knase_insert_dom_sf"/>
</dbReference>
<dbReference type="InterPro" id="IPR018209">
    <property type="entry name" value="Pyrv_Knase_AS"/>
</dbReference>
<dbReference type="InterPro" id="IPR015795">
    <property type="entry name" value="Pyrv_Knase_C"/>
</dbReference>
<dbReference type="InterPro" id="IPR015813">
    <property type="entry name" value="Pyrv/PenolPyrv_kinase-like_dom"/>
</dbReference>
<evidence type="ECO:0000256" key="11">
    <source>
        <dbReference type="ARBA" id="ARBA00022840"/>
    </source>
</evidence>
<evidence type="ECO:0000256" key="3">
    <source>
        <dbReference type="ARBA" id="ARBA00008663"/>
    </source>
</evidence>
<feature type="region of interest" description="Disordered" evidence="17">
    <location>
        <begin position="484"/>
        <end position="503"/>
    </location>
</feature>
<dbReference type="EC" id="2.7.1.40" evidence="5 15"/>
<evidence type="ECO:0000256" key="8">
    <source>
        <dbReference type="ARBA" id="ARBA00022723"/>
    </source>
</evidence>
<proteinExistence type="inferred from homology"/>
<dbReference type="SUPFAM" id="SSF51621">
    <property type="entry name" value="Phosphoenolpyruvate/pyruvate domain"/>
    <property type="match status" value="1"/>
</dbReference>
<organism evidence="20 21">
    <name type="scientific">Pseudoglutamicibacter albus</name>
    <dbReference type="NCBI Taxonomy" id="98671"/>
    <lineage>
        <taxon>Bacteria</taxon>
        <taxon>Bacillati</taxon>
        <taxon>Actinomycetota</taxon>
        <taxon>Actinomycetes</taxon>
        <taxon>Micrococcales</taxon>
        <taxon>Micrococcaceae</taxon>
        <taxon>Pseudoglutamicibacter</taxon>
    </lineage>
</organism>
<dbReference type="InterPro" id="IPR015793">
    <property type="entry name" value="Pyrv_Knase_brl"/>
</dbReference>
<comment type="cofactor">
    <cofactor evidence="1">
        <name>K(+)</name>
        <dbReference type="ChEBI" id="CHEBI:29103"/>
    </cofactor>
</comment>
<comment type="catalytic activity">
    <reaction evidence="16">
        <text>pyruvate + ATP = phosphoenolpyruvate + ADP + H(+)</text>
        <dbReference type="Rhea" id="RHEA:18157"/>
        <dbReference type="ChEBI" id="CHEBI:15361"/>
        <dbReference type="ChEBI" id="CHEBI:15378"/>
        <dbReference type="ChEBI" id="CHEBI:30616"/>
        <dbReference type="ChEBI" id="CHEBI:58702"/>
        <dbReference type="ChEBI" id="CHEBI:456216"/>
        <dbReference type="EC" id="2.7.1.40"/>
    </reaction>
</comment>
<dbReference type="Gene3D" id="3.40.1380.20">
    <property type="entry name" value="Pyruvate kinase, C-terminal domain"/>
    <property type="match status" value="1"/>
</dbReference>
<sequence length="532" mass="57901">MIVDKSAASKKNKRQVRRAKIVVTFGPALNTKKMARKALKAGMNVARLNMSHGDHATHQNNLDNLREVSRELNKPLGVFADLQGPKIRLARFADGPHELAEGDTFTITTRDVPGSKAECGTTFAGLIENVDVGDILLVNDGKVRLRAVEVTATDVVTEVEVGGEVSDNKGINLPGVAVNVPALSQKDEEDLRWALRAGVDMIALSFVRNASDIDPVHRIMQEEGRKVPVIAKLEKPQAVDNIEEIIDAFDAIMVARGDLGVELPLEDVPVVQKHAVELARRWAKPVIVATQVLESMMDSPTPTRAEASDCANAVLDGADAVMLSGETSVGKYPIETIETMARIIKSTEAHGLQRIPPLAARPRTRGGAVTRAAVEVAEEVNASYLVAFTQTGDSARRLARMRSEIPALGFTSSEQTFRYMNLFWGITPVLAGFVDHSDKMSQQAEEHLLGSNLAEEDELAVIVSGSPPGKAGSTNSLRVHRLGDITHSGKDGERNEERHEEIKPWRTREQAAEDLVVRMNEGQDARLPAIDF</sequence>
<evidence type="ECO:0000256" key="13">
    <source>
        <dbReference type="ARBA" id="ARBA00023152"/>
    </source>
</evidence>
<dbReference type="PROSITE" id="PS00110">
    <property type="entry name" value="PYRUVATE_KINASE"/>
    <property type="match status" value="1"/>
</dbReference>
<keyword evidence="12 16" id="KW-0460">Magnesium</keyword>
<evidence type="ECO:0000256" key="17">
    <source>
        <dbReference type="SAM" id="MobiDB-lite"/>
    </source>
</evidence>
<dbReference type="Pfam" id="PF00224">
    <property type="entry name" value="PK"/>
    <property type="match status" value="1"/>
</dbReference>
<keyword evidence="10 16" id="KW-0418">Kinase</keyword>
<evidence type="ECO:0000313" key="20">
    <source>
        <dbReference type="EMBL" id="MDR7293348.1"/>
    </source>
</evidence>
<evidence type="ECO:0000256" key="12">
    <source>
        <dbReference type="ARBA" id="ARBA00022842"/>
    </source>
</evidence>
<dbReference type="InterPro" id="IPR011037">
    <property type="entry name" value="Pyrv_Knase-like_insert_dom_sf"/>
</dbReference>
<dbReference type="Gene3D" id="2.40.33.10">
    <property type="entry name" value="PK beta-barrel domain-like"/>
    <property type="match status" value="1"/>
</dbReference>
<accession>A0ABU1YYP6</accession>
<feature type="domain" description="Pyruvate kinase barrel" evidence="18">
    <location>
        <begin position="17"/>
        <end position="337"/>
    </location>
</feature>
<dbReference type="InterPro" id="IPR040442">
    <property type="entry name" value="Pyrv_kinase-like_dom_sf"/>
</dbReference>
<comment type="pathway">
    <text evidence="2 16">Carbohydrate degradation; glycolysis; pyruvate from D-glyceraldehyde 3-phosphate: step 5/5.</text>
</comment>
<dbReference type="InterPro" id="IPR001697">
    <property type="entry name" value="Pyr_Knase"/>
</dbReference>
<evidence type="ECO:0000313" key="21">
    <source>
        <dbReference type="Proteomes" id="UP001180715"/>
    </source>
</evidence>
<keyword evidence="14 20" id="KW-0670">Pyruvate</keyword>
<evidence type="ECO:0000256" key="7">
    <source>
        <dbReference type="ARBA" id="ARBA00022679"/>
    </source>
</evidence>
<dbReference type="Proteomes" id="UP001180715">
    <property type="component" value="Unassembled WGS sequence"/>
</dbReference>
<dbReference type="NCBIfam" id="NF004491">
    <property type="entry name" value="PRK05826.1"/>
    <property type="match status" value="1"/>
</dbReference>
<feature type="domain" description="Pyruvate kinase C-terminal" evidence="19">
    <location>
        <begin position="368"/>
        <end position="480"/>
    </location>
</feature>